<proteinExistence type="predicted"/>
<sequence>MSVAFVWASDQSGKAPMCAYLLHGMPQRVETKACLWTSRGRATQTLPTLSRPLKEKRAGAELCPFKFAVHFDPHLRRWFVPLQQRGSVMHIGHHKELPTNIRLQSRHLGNPLEREILNDSLRVDVATVSANTLFNERAGSLLEPHQLAYLRKKQQSSDLLIGGSVKSHADRLEHNLLNDPSKSSIFVYAEQESGLLRIRVRKQHMNSSMSTEELSVDLGDKTETPLSFAESVRGQMKSSETGKVLLLAAWTSDESRRNFDMFPEFVGGDDTEQTNSEERPLFSLLGKDNNNKSFTIMNAFMPSKAEWAYTFLMTIALSFLHPGTALKRVQLLICDADRQETSAFNKAAGRGLDFSKVCPNAFVATCAWHRIDRNLLSHNDFFSLLKTVRDSGIENRAEIDAITRWLWYFIKHYETIEECNVAMKFLKFYLAEVDQSKRFGTIDNQELRMKLREWVTEKFDNKREELFGAFFGGMTLGNCTTSINESYHRVVKKSAQGVNPKQGIDRTQNRLDNLREISDANKSKQVAFHASSAPAKQSDRDRDVAALTTYCSKRLFQHYGRRHDHKYYHLSKDEFYVKVDSDSGHEVDLDLPRGVCKKLFDEFDVGEVSKSERRKMDKMKDKLLGVDKSVKIVHLGGGEFCLVCSCPVFRKFGHACSCVYALLDRKPSINDALVRWHSGFTHFYGRPGLSQNISDHYLRMRDEVQMPGVILTSEEVVKLRGLPIGEGNESLAFFQRSRGTFLLRGKDTYWHTVRDRLPKDLQTCIPCNHSDNIHDDEILDLDSVGNPSSVECVQGVVESSLMGATNEVRTSSTYQVPSQKSIQTNNNDAGSGLGGDYMHIYQQCAKLADGLKQFGSETILRDALHKARNELMALADEHGQRESFCKAKVAKRLVSDCSNSEREGTGGAVGAGGRWKLALDERRRRHRRHGSSSSASRQLSRAPRQLAARQTPRACMGMLPYLFLCRVPRLRILAMLCDSQAGPRPGRDKVDSLSSEGSTILVDLQAGAGERVGRKACPQKKSERQPFPGPDIESLRRPSLSVTLRNVKTQKLPHMKKRPLQQSSLQSETTSAERETSALGPGKLEAEANIIAHAYAYAVGPPGAAACAKAATATDPFGGREAAKMAPYLIGAAYVIDGPFDKNSSVVLTLAIRGWVENTWVKFEQMI</sequence>
<reference evidence="2 3" key="1">
    <citation type="journal article" date="2012" name="Genome Biol.">
        <title>Genome and low-iron response of an oceanic diatom adapted to chronic iron limitation.</title>
        <authorList>
            <person name="Lommer M."/>
            <person name="Specht M."/>
            <person name="Roy A.S."/>
            <person name="Kraemer L."/>
            <person name="Andreson R."/>
            <person name="Gutowska M.A."/>
            <person name="Wolf J."/>
            <person name="Bergner S.V."/>
            <person name="Schilhabel M.B."/>
            <person name="Klostermeier U.C."/>
            <person name="Beiko R.G."/>
            <person name="Rosenstiel P."/>
            <person name="Hippler M."/>
            <person name="Laroche J."/>
        </authorList>
    </citation>
    <scope>NUCLEOTIDE SEQUENCE [LARGE SCALE GENOMIC DNA]</scope>
    <source>
        <strain evidence="2 3">CCMP1005</strain>
    </source>
</reference>
<feature type="region of interest" description="Disordered" evidence="1">
    <location>
        <begin position="922"/>
        <end position="950"/>
    </location>
</feature>
<accession>K0S3Y9</accession>
<evidence type="ECO:0000313" key="3">
    <source>
        <dbReference type="Proteomes" id="UP000266841"/>
    </source>
</evidence>
<evidence type="ECO:0000256" key="1">
    <source>
        <dbReference type="SAM" id="MobiDB-lite"/>
    </source>
</evidence>
<feature type="compositionally biased region" description="Polar residues" evidence="1">
    <location>
        <begin position="1040"/>
        <end position="1049"/>
    </location>
</feature>
<keyword evidence="3" id="KW-1185">Reference proteome</keyword>
<dbReference type="OrthoDB" id="57119at2759"/>
<evidence type="ECO:0000313" key="2">
    <source>
        <dbReference type="EMBL" id="EJK59564.1"/>
    </source>
</evidence>
<organism evidence="2 3">
    <name type="scientific">Thalassiosira oceanica</name>
    <name type="common">Marine diatom</name>
    <dbReference type="NCBI Taxonomy" id="159749"/>
    <lineage>
        <taxon>Eukaryota</taxon>
        <taxon>Sar</taxon>
        <taxon>Stramenopiles</taxon>
        <taxon>Ochrophyta</taxon>
        <taxon>Bacillariophyta</taxon>
        <taxon>Coscinodiscophyceae</taxon>
        <taxon>Thalassiosirophycidae</taxon>
        <taxon>Thalassiosirales</taxon>
        <taxon>Thalassiosiraceae</taxon>
        <taxon>Thalassiosira</taxon>
    </lineage>
</organism>
<name>K0S3Y9_THAOC</name>
<gene>
    <name evidence="2" type="ORF">THAOC_20187</name>
</gene>
<protein>
    <submittedName>
        <fullName evidence="2">Uncharacterized protein</fullName>
    </submittedName>
</protein>
<comment type="caution">
    <text evidence="2">The sequence shown here is derived from an EMBL/GenBank/DDBJ whole genome shotgun (WGS) entry which is preliminary data.</text>
</comment>
<feature type="compositionally biased region" description="Low complexity" evidence="1">
    <location>
        <begin position="931"/>
        <end position="945"/>
    </location>
</feature>
<dbReference type="Proteomes" id="UP000266841">
    <property type="component" value="Unassembled WGS sequence"/>
</dbReference>
<dbReference type="eggNOG" id="ENOG502SC27">
    <property type="taxonomic scope" value="Eukaryota"/>
</dbReference>
<dbReference type="EMBL" id="AGNL01022691">
    <property type="protein sequence ID" value="EJK59564.1"/>
    <property type="molecule type" value="Genomic_DNA"/>
</dbReference>
<feature type="region of interest" description="Disordered" evidence="1">
    <location>
        <begin position="1010"/>
        <end position="1079"/>
    </location>
</feature>
<dbReference type="AlphaFoldDB" id="K0S3Y9"/>